<reference evidence="1 2" key="1">
    <citation type="submission" date="2023-05" db="EMBL/GenBank/DDBJ databases">
        <title>Gordonibacter KGMB12511T sp. nov., isolated from faeces of healthy Korean.</title>
        <authorList>
            <person name="Kim H.S."/>
            <person name="Kim J.-S."/>
            <person name="Suh M.K."/>
            <person name="Eom M.K."/>
            <person name="Do H.E."/>
            <person name="Lee J.-S."/>
        </authorList>
    </citation>
    <scope>NUCLEOTIDE SEQUENCE [LARGE SCALE GENOMIC DNA]</scope>
    <source>
        <strain evidence="1 2">KGMB12511</strain>
    </source>
</reference>
<dbReference type="EMBL" id="JASJEU010000018">
    <property type="protein sequence ID" value="MDJ1650957.1"/>
    <property type="molecule type" value="Genomic_DNA"/>
</dbReference>
<gene>
    <name evidence="1" type="ORF">QNJ86_09115</name>
</gene>
<comment type="caution">
    <text evidence="1">The sequence shown here is derived from an EMBL/GenBank/DDBJ whole genome shotgun (WGS) entry which is preliminary data.</text>
</comment>
<dbReference type="RefSeq" id="WP_283832299.1">
    <property type="nucleotide sequence ID" value="NZ_JASJEU010000018.1"/>
</dbReference>
<proteinExistence type="predicted"/>
<protein>
    <recommendedName>
        <fullName evidence="3">JAB domain-containing protein</fullName>
    </recommendedName>
</protein>
<organism evidence="1 2">
    <name type="scientific">Gordonibacter faecis</name>
    <dbReference type="NCBI Taxonomy" id="3047475"/>
    <lineage>
        <taxon>Bacteria</taxon>
        <taxon>Bacillati</taxon>
        <taxon>Actinomycetota</taxon>
        <taxon>Coriobacteriia</taxon>
        <taxon>Eggerthellales</taxon>
        <taxon>Eggerthellaceae</taxon>
        <taxon>Gordonibacter</taxon>
    </lineage>
</organism>
<dbReference type="Proteomes" id="UP001232750">
    <property type="component" value="Unassembled WGS sequence"/>
</dbReference>
<accession>A0ABT7DNZ9</accession>
<keyword evidence="2" id="KW-1185">Reference proteome</keyword>
<sequence>MSKRTEKVDIEYINSEAYRCAFDFFEDATLGDVICEVAREMLKHRTGTSLEDFAAISISKKHVVTRLVSSKTHNEAVLTNENRRAMSVAKRGDLVTIHNHPENMPPSSADFRLCLVRSVRYGIIAGHNGSVVRYRIVDREKFLMAVESRTMKELDGFILRNVVYYGTRIGDAYISSMLERRFGVSYERIDTYDE</sequence>
<evidence type="ECO:0000313" key="2">
    <source>
        <dbReference type="Proteomes" id="UP001232750"/>
    </source>
</evidence>
<evidence type="ECO:0000313" key="1">
    <source>
        <dbReference type="EMBL" id="MDJ1650957.1"/>
    </source>
</evidence>
<name>A0ABT7DNZ9_9ACTN</name>
<evidence type="ECO:0008006" key="3">
    <source>
        <dbReference type="Google" id="ProtNLM"/>
    </source>
</evidence>